<dbReference type="InterPro" id="IPR001806">
    <property type="entry name" value="Small_GTPase"/>
</dbReference>
<dbReference type="SUPFAM" id="SSF52540">
    <property type="entry name" value="P-loop containing nucleoside triphosphate hydrolases"/>
    <property type="match status" value="1"/>
</dbReference>
<keyword evidence="4" id="KW-0547">Nucleotide-binding</keyword>
<evidence type="ECO:0000256" key="5">
    <source>
        <dbReference type="ARBA" id="ARBA00023134"/>
    </source>
</evidence>
<accession>A0A6B2LHR7</accession>
<dbReference type="PRINTS" id="PR00449">
    <property type="entry name" value="RASTRNSFRMNG"/>
</dbReference>
<dbReference type="InterPro" id="IPR003578">
    <property type="entry name" value="Small_GTPase_Rho"/>
</dbReference>
<name>A0A6B2LHR7_9EUKA</name>
<dbReference type="PANTHER" id="PTHR24072">
    <property type="entry name" value="RHO FAMILY GTPASE"/>
    <property type="match status" value="1"/>
</dbReference>
<dbReference type="FunFam" id="3.40.50.300:FF:002060">
    <property type="entry name" value="Rho family GTPase"/>
    <property type="match status" value="1"/>
</dbReference>
<dbReference type="CDD" id="cd00157">
    <property type="entry name" value="Rho"/>
    <property type="match status" value="1"/>
</dbReference>
<dbReference type="SMART" id="SM00173">
    <property type="entry name" value="RAS"/>
    <property type="match status" value="1"/>
</dbReference>
<dbReference type="EMBL" id="GIBP01007299">
    <property type="protein sequence ID" value="NDV36268.1"/>
    <property type="molecule type" value="Transcribed_RNA"/>
</dbReference>
<proteinExistence type="inferred from homology"/>
<evidence type="ECO:0000256" key="6">
    <source>
        <dbReference type="ARBA" id="ARBA00023136"/>
    </source>
</evidence>
<keyword evidence="6" id="KW-0472">Membrane</keyword>
<dbReference type="SMART" id="SM00175">
    <property type="entry name" value="RAB"/>
    <property type="match status" value="1"/>
</dbReference>
<keyword evidence="7" id="KW-0449">Lipoprotein</keyword>
<dbReference type="Pfam" id="PF00071">
    <property type="entry name" value="Ras"/>
    <property type="match status" value="1"/>
</dbReference>
<evidence type="ECO:0000256" key="7">
    <source>
        <dbReference type="ARBA" id="ARBA00023289"/>
    </source>
</evidence>
<dbReference type="Gene3D" id="3.40.50.300">
    <property type="entry name" value="P-loop containing nucleotide triphosphate hydrolases"/>
    <property type="match status" value="1"/>
</dbReference>
<dbReference type="InterPro" id="IPR027417">
    <property type="entry name" value="P-loop_NTPase"/>
</dbReference>
<dbReference type="PROSITE" id="PS51420">
    <property type="entry name" value="RHO"/>
    <property type="match status" value="1"/>
</dbReference>
<dbReference type="GO" id="GO:0007264">
    <property type="term" value="P:small GTPase-mediated signal transduction"/>
    <property type="evidence" value="ECO:0007669"/>
    <property type="project" value="InterPro"/>
</dbReference>
<evidence type="ECO:0000256" key="4">
    <source>
        <dbReference type="ARBA" id="ARBA00022741"/>
    </source>
</evidence>
<dbReference type="GO" id="GO:0005525">
    <property type="term" value="F:GTP binding"/>
    <property type="evidence" value="ECO:0007669"/>
    <property type="project" value="UniProtKB-KW"/>
</dbReference>
<dbReference type="PROSITE" id="PS51421">
    <property type="entry name" value="RAS"/>
    <property type="match status" value="1"/>
</dbReference>
<keyword evidence="3" id="KW-0488">Methylation</keyword>
<dbReference type="InterPro" id="IPR005225">
    <property type="entry name" value="Small_GTP-bd"/>
</dbReference>
<sequence>MAKKVVLVGDGATGKTTLLLTATTGNYTTTPETESTKFETKVRVGDRECLLDFYDTNGQEENQKQRIAVYPHTDVFIIAFSIVSPYSFDSVLTKWHPEINRYAPGVPVLLVGTKLDIRNDPYSLERLSGRKLAPISYQQGREMKEHISALSYVECSAQTGEGLPSLLEAVLHIADPPAAKTKAQKRKSKVKEKKEVKKDWAVISVNGHQMVEGEIVAKNKNQNCSVL</sequence>
<evidence type="ECO:0000256" key="3">
    <source>
        <dbReference type="ARBA" id="ARBA00022481"/>
    </source>
</evidence>
<evidence type="ECO:0000313" key="8">
    <source>
        <dbReference type="EMBL" id="NDV36268.1"/>
    </source>
</evidence>
<dbReference type="GO" id="GO:0003924">
    <property type="term" value="F:GTPase activity"/>
    <property type="evidence" value="ECO:0007669"/>
    <property type="project" value="InterPro"/>
</dbReference>
<dbReference type="NCBIfam" id="TIGR00231">
    <property type="entry name" value="small_GTP"/>
    <property type="match status" value="1"/>
</dbReference>
<protein>
    <submittedName>
        <fullName evidence="8">Uncharacterized protein</fullName>
    </submittedName>
</protein>
<dbReference type="PROSITE" id="PS51419">
    <property type="entry name" value="RAB"/>
    <property type="match status" value="1"/>
</dbReference>
<keyword evidence="5" id="KW-0342">GTP-binding</keyword>
<dbReference type="GO" id="GO:0016020">
    <property type="term" value="C:membrane"/>
    <property type="evidence" value="ECO:0007669"/>
    <property type="project" value="UniProtKB-SubCell"/>
</dbReference>
<evidence type="ECO:0000256" key="2">
    <source>
        <dbReference type="ARBA" id="ARBA00010142"/>
    </source>
</evidence>
<reference evidence="8" key="1">
    <citation type="journal article" date="2020" name="J. Eukaryot. Microbiol.">
        <title>De novo Sequencing, Assembly and Annotation of the Transcriptome for the Free-Living Testate Amoeba Arcella intermedia.</title>
        <authorList>
            <person name="Ribeiro G.M."/>
            <person name="Porfirio-Sousa A.L."/>
            <person name="Maurer-Alcala X.X."/>
            <person name="Katz L.A."/>
            <person name="Lahr D.J.G."/>
        </authorList>
    </citation>
    <scope>NUCLEOTIDE SEQUENCE</scope>
</reference>
<evidence type="ECO:0000256" key="1">
    <source>
        <dbReference type="ARBA" id="ARBA00004370"/>
    </source>
</evidence>
<organism evidence="8">
    <name type="scientific">Arcella intermedia</name>
    <dbReference type="NCBI Taxonomy" id="1963864"/>
    <lineage>
        <taxon>Eukaryota</taxon>
        <taxon>Amoebozoa</taxon>
        <taxon>Tubulinea</taxon>
        <taxon>Elardia</taxon>
        <taxon>Arcellinida</taxon>
        <taxon>Sphaerothecina</taxon>
        <taxon>Arcellidae</taxon>
        <taxon>Arcella</taxon>
    </lineage>
</organism>
<comment type="subcellular location">
    <subcellularLocation>
        <location evidence="1">Membrane</location>
    </subcellularLocation>
</comment>
<keyword evidence="7" id="KW-0636">Prenylation</keyword>
<dbReference type="AlphaFoldDB" id="A0A6B2LHR7"/>
<dbReference type="SMART" id="SM00174">
    <property type="entry name" value="RHO"/>
    <property type="match status" value="1"/>
</dbReference>
<comment type="similarity">
    <text evidence="2">Belongs to the small GTPase superfamily. Rho family.</text>
</comment>